<keyword evidence="2" id="KW-1185">Reference proteome</keyword>
<dbReference type="AlphaFoldDB" id="A0A2K3US92"/>
<evidence type="ECO:0000313" key="1">
    <source>
        <dbReference type="EMBL" id="PNY79405.1"/>
    </source>
</evidence>
<organism evidence="1 2">
    <name type="scientific">Deinococcus koreensis</name>
    <dbReference type="NCBI Taxonomy" id="2054903"/>
    <lineage>
        <taxon>Bacteria</taxon>
        <taxon>Thermotogati</taxon>
        <taxon>Deinococcota</taxon>
        <taxon>Deinococci</taxon>
        <taxon>Deinococcales</taxon>
        <taxon>Deinococcaceae</taxon>
        <taxon>Deinococcus</taxon>
    </lineage>
</organism>
<evidence type="ECO:0000313" key="2">
    <source>
        <dbReference type="Proteomes" id="UP000236379"/>
    </source>
</evidence>
<accession>A0A2K3US92</accession>
<protein>
    <submittedName>
        <fullName evidence="1">Uncharacterized protein</fullName>
    </submittedName>
</protein>
<reference evidence="1 2" key="1">
    <citation type="submission" date="2018-01" db="EMBL/GenBank/DDBJ databases">
        <title>Deinococcus koreensis sp. nov., a radiation-resistant bacterium isolated from river water.</title>
        <authorList>
            <person name="Choi A."/>
        </authorList>
    </citation>
    <scope>NUCLEOTIDE SEQUENCE [LARGE SCALE GENOMIC DNA]</scope>
    <source>
        <strain evidence="1 2">SJW1-2</strain>
    </source>
</reference>
<name>A0A2K3US92_9DEIO</name>
<proteinExistence type="predicted"/>
<comment type="caution">
    <text evidence="1">The sequence shown here is derived from an EMBL/GenBank/DDBJ whole genome shotgun (WGS) entry which is preliminary data.</text>
</comment>
<sequence length="59" mass="5819">MAYGWGRVRGAPGLVTANVARPIAPALGARLSLSALIHLLPGAGGALSGYWSGDGASSE</sequence>
<gene>
    <name evidence="1" type="ORF">CVO96_20005</name>
</gene>
<dbReference type="Proteomes" id="UP000236379">
    <property type="component" value="Unassembled WGS sequence"/>
</dbReference>
<dbReference type="EMBL" id="PPPD01000004">
    <property type="protein sequence ID" value="PNY79405.1"/>
    <property type="molecule type" value="Genomic_DNA"/>
</dbReference>